<feature type="domain" description="Transcription regulator PadR N-terminal" evidence="1">
    <location>
        <begin position="21"/>
        <end position="85"/>
    </location>
</feature>
<dbReference type="InterPro" id="IPR052509">
    <property type="entry name" value="Metal_resp_DNA-bind_regulator"/>
</dbReference>
<dbReference type="InterPro" id="IPR036388">
    <property type="entry name" value="WH-like_DNA-bd_sf"/>
</dbReference>
<proteinExistence type="predicted"/>
<reference evidence="2" key="1">
    <citation type="submission" date="2020-08" db="EMBL/GenBank/DDBJ databases">
        <title>Genome public.</title>
        <authorList>
            <person name="Liu C."/>
            <person name="Sun Q."/>
        </authorList>
    </citation>
    <scope>NUCLEOTIDE SEQUENCE</scope>
    <source>
        <strain evidence="2">BX7</strain>
    </source>
</reference>
<sequence>MHDHLKGGALTETTFFILLAAWEPNHGYGMMRFVERATGGRLHLGAGTLYGAIDTLVRKGWLAPCGETGRRRTYRITEAGREAARAELARLRKLVQTARGIMEGETLL</sequence>
<dbReference type="Proteomes" id="UP000620366">
    <property type="component" value="Unassembled WGS sequence"/>
</dbReference>
<organism evidence="2 3">
    <name type="scientific">Feifania hominis</name>
    <dbReference type="NCBI Taxonomy" id="2763660"/>
    <lineage>
        <taxon>Bacteria</taxon>
        <taxon>Bacillati</taxon>
        <taxon>Bacillota</taxon>
        <taxon>Clostridia</taxon>
        <taxon>Eubacteriales</taxon>
        <taxon>Feifaniaceae</taxon>
        <taxon>Feifania</taxon>
    </lineage>
</organism>
<evidence type="ECO:0000313" key="2">
    <source>
        <dbReference type="EMBL" id="MBC8535390.1"/>
    </source>
</evidence>
<comment type="caution">
    <text evidence="2">The sequence shown here is derived from an EMBL/GenBank/DDBJ whole genome shotgun (WGS) entry which is preliminary data.</text>
</comment>
<gene>
    <name evidence="2" type="ORF">H8695_01600</name>
</gene>
<name>A0A926DAG6_9FIRM</name>
<dbReference type="EMBL" id="JACRSP010000001">
    <property type="protein sequence ID" value="MBC8535390.1"/>
    <property type="molecule type" value="Genomic_DNA"/>
</dbReference>
<dbReference type="Gene3D" id="1.10.10.10">
    <property type="entry name" value="Winged helix-like DNA-binding domain superfamily/Winged helix DNA-binding domain"/>
    <property type="match status" value="1"/>
</dbReference>
<dbReference type="InterPro" id="IPR005149">
    <property type="entry name" value="Tscrpt_reg_PadR_N"/>
</dbReference>
<keyword evidence="3" id="KW-1185">Reference proteome</keyword>
<protein>
    <submittedName>
        <fullName evidence="2">Helix-turn-helix transcriptional regulator</fullName>
    </submittedName>
</protein>
<accession>A0A926DAG6</accession>
<dbReference type="InterPro" id="IPR036390">
    <property type="entry name" value="WH_DNA-bd_sf"/>
</dbReference>
<dbReference type="Pfam" id="PF03551">
    <property type="entry name" value="PadR"/>
    <property type="match status" value="1"/>
</dbReference>
<dbReference type="SUPFAM" id="SSF46785">
    <property type="entry name" value="Winged helix' DNA-binding domain"/>
    <property type="match status" value="1"/>
</dbReference>
<dbReference type="PANTHER" id="PTHR33169:SF13">
    <property type="entry name" value="PADR-FAMILY TRANSCRIPTIONAL REGULATOR"/>
    <property type="match status" value="1"/>
</dbReference>
<dbReference type="PANTHER" id="PTHR33169">
    <property type="entry name" value="PADR-FAMILY TRANSCRIPTIONAL REGULATOR"/>
    <property type="match status" value="1"/>
</dbReference>
<dbReference type="AlphaFoldDB" id="A0A926DAG6"/>
<dbReference type="RefSeq" id="WP_249299092.1">
    <property type="nucleotide sequence ID" value="NZ_JACRSP010000001.1"/>
</dbReference>
<evidence type="ECO:0000313" key="3">
    <source>
        <dbReference type="Proteomes" id="UP000620366"/>
    </source>
</evidence>
<evidence type="ECO:0000259" key="1">
    <source>
        <dbReference type="Pfam" id="PF03551"/>
    </source>
</evidence>